<dbReference type="Pfam" id="PF05853">
    <property type="entry name" value="BKACE"/>
    <property type="match status" value="1"/>
</dbReference>
<dbReference type="EMBL" id="JRZE01000006">
    <property type="protein sequence ID" value="KHF43410.1"/>
    <property type="molecule type" value="Genomic_DNA"/>
</dbReference>
<accession>A0A837D750</accession>
<protein>
    <recommendedName>
        <fullName evidence="7">3-keto-5-aminohexanoate cleavage enzyme</fullName>
    </recommendedName>
</protein>
<sequence length="106" mass="11610">MFQLCLDIPYGAPADPLHLQAMVNRLPEGAQWAAFALGRMQLPWLAQSMLLGGHVRVGPEDDLYLSKGVKATNEQLVARAVELIHNLGSRVATPDEARGILNLKPR</sequence>
<dbReference type="Gene3D" id="3.20.20.70">
    <property type="entry name" value="Aldolase class I"/>
    <property type="match status" value="1"/>
</dbReference>
<dbReference type="InterPro" id="IPR013785">
    <property type="entry name" value="Aldolase_TIM"/>
</dbReference>
<evidence type="ECO:0000313" key="6">
    <source>
        <dbReference type="Proteomes" id="UP000030848"/>
    </source>
</evidence>
<dbReference type="GO" id="GO:0043720">
    <property type="term" value="F:3-keto-5-aminohexanoate cleavage activity"/>
    <property type="evidence" value="ECO:0007669"/>
    <property type="project" value="InterPro"/>
</dbReference>
<evidence type="ECO:0008006" key="7">
    <source>
        <dbReference type="Google" id="ProtNLM"/>
    </source>
</evidence>
<evidence type="ECO:0000313" key="5">
    <source>
        <dbReference type="EMBL" id="KHF43410.1"/>
    </source>
</evidence>
<organism evidence="5 6">
    <name type="scientific">Saccharomonospora viridis</name>
    <dbReference type="NCBI Taxonomy" id="1852"/>
    <lineage>
        <taxon>Bacteria</taxon>
        <taxon>Bacillati</taxon>
        <taxon>Actinomycetota</taxon>
        <taxon>Actinomycetes</taxon>
        <taxon>Pseudonocardiales</taxon>
        <taxon>Pseudonocardiaceae</taxon>
        <taxon>Saccharomonospora</taxon>
    </lineage>
</organism>
<evidence type="ECO:0000256" key="1">
    <source>
        <dbReference type="ARBA" id="ARBA00001947"/>
    </source>
</evidence>
<evidence type="ECO:0000256" key="4">
    <source>
        <dbReference type="ARBA" id="ARBA00022833"/>
    </source>
</evidence>
<evidence type="ECO:0000256" key="3">
    <source>
        <dbReference type="ARBA" id="ARBA00022723"/>
    </source>
</evidence>
<dbReference type="InterPro" id="IPR008567">
    <property type="entry name" value="BKACE"/>
</dbReference>
<reference evidence="5 6" key="1">
    <citation type="submission" date="2014-10" db="EMBL/GenBank/DDBJ databases">
        <title>Genome sequence of Micropolyspora internatus JCM3315.</title>
        <authorList>
            <person name="Shin S.-K."/>
            <person name="Yi H."/>
        </authorList>
    </citation>
    <scope>NUCLEOTIDE SEQUENCE [LARGE SCALE GENOMIC DNA]</scope>
    <source>
        <strain evidence="5 6">JCM 3315</strain>
    </source>
</reference>
<comment type="caution">
    <text evidence="5">The sequence shown here is derived from an EMBL/GenBank/DDBJ whole genome shotgun (WGS) entry which is preliminary data.</text>
</comment>
<name>A0A837D750_9PSEU</name>
<dbReference type="PANTHER" id="PTHR37418">
    <property type="entry name" value="3-KETO-5-AMINOHEXANOATE CLEAVAGE ENZYME-RELATED"/>
    <property type="match status" value="1"/>
</dbReference>
<dbReference type="Proteomes" id="UP000030848">
    <property type="component" value="Unassembled WGS sequence"/>
</dbReference>
<dbReference type="PANTHER" id="PTHR37418:SF2">
    <property type="entry name" value="3-KETO-5-AMINOHEXANOATE CLEAVAGE ENZYME"/>
    <property type="match status" value="1"/>
</dbReference>
<keyword evidence="3" id="KW-0479">Metal-binding</keyword>
<dbReference type="GO" id="GO:0046872">
    <property type="term" value="F:metal ion binding"/>
    <property type="evidence" value="ECO:0007669"/>
    <property type="project" value="UniProtKB-KW"/>
</dbReference>
<keyword evidence="4" id="KW-0862">Zinc</keyword>
<comment type="cofactor">
    <cofactor evidence="1">
        <name>Zn(2+)</name>
        <dbReference type="ChEBI" id="CHEBI:29105"/>
    </cofactor>
</comment>
<dbReference type="AlphaFoldDB" id="A0A837D750"/>
<keyword evidence="2" id="KW-0808">Transferase</keyword>
<gene>
    <name evidence="5" type="ORF">MINT15_36120</name>
</gene>
<evidence type="ECO:0000256" key="2">
    <source>
        <dbReference type="ARBA" id="ARBA00022679"/>
    </source>
</evidence>
<proteinExistence type="predicted"/>